<name>A0A1Q9LKP8_9PSEU</name>
<organism evidence="1 2">
    <name type="scientific">Actinokineospora bangkokensis</name>
    <dbReference type="NCBI Taxonomy" id="1193682"/>
    <lineage>
        <taxon>Bacteria</taxon>
        <taxon>Bacillati</taxon>
        <taxon>Actinomycetota</taxon>
        <taxon>Actinomycetes</taxon>
        <taxon>Pseudonocardiales</taxon>
        <taxon>Pseudonocardiaceae</taxon>
        <taxon>Actinokineospora</taxon>
    </lineage>
</organism>
<dbReference type="Gene3D" id="1.10.260.40">
    <property type="entry name" value="lambda repressor-like DNA-binding domains"/>
    <property type="match status" value="1"/>
</dbReference>
<dbReference type="Proteomes" id="UP000186040">
    <property type="component" value="Unassembled WGS sequence"/>
</dbReference>
<evidence type="ECO:0008006" key="3">
    <source>
        <dbReference type="Google" id="ProtNLM"/>
    </source>
</evidence>
<dbReference type="GO" id="GO:0003677">
    <property type="term" value="F:DNA binding"/>
    <property type="evidence" value="ECO:0007669"/>
    <property type="project" value="InterPro"/>
</dbReference>
<dbReference type="SUPFAM" id="SSF47413">
    <property type="entry name" value="lambda repressor-like DNA-binding domains"/>
    <property type="match status" value="1"/>
</dbReference>
<dbReference type="CDD" id="cd00093">
    <property type="entry name" value="HTH_XRE"/>
    <property type="match status" value="1"/>
</dbReference>
<protein>
    <recommendedName>
        <fullName evidence="3">HTH cro/C1-type domain-containing protein</fullName>
    </recommendedName>
</protein>
<sequence>MNHPAHPGHDTAAPSTHMINRAVGEQLRRTREAAGLSREQLAATLPYPLHPQSLGAYEGGHRALTVFRFIDLGRGCGASAPDVLAGAMQLGGIDLHLLVLRVDLGAIQAGPPDGLDLLSGWALNRIRRGDGIRIVTLTPAAVEEIAAFCDRTPTQMARILARYSPVPSTDIERAPR</sequence>
<dbReference type="InterPro" id="IPR001387">
    <property type="entry name" value="Cro/C1-type_HTH"/>
</dbReference>
<evidence type="ECO:0000313" key="1">
    <source>
        <dbReference type="EMBL" id="OLR92598.1"/>
    </source>
</evidence>
<dbReference type="STRING" id="1193682.BJP25_21345"/>
<dbReference type="RefSeq" id="WP_075975740.1">
    <property type="nucleotide sequence ID" value="NZ_MKQR01000016.1"/>
</dbReference>
<dbReference type="EMBL" id="MKQR01000016">
    <property type="protein sequence ID" value="OLR92598.1"/>
    <property type="molecule type" value="Genomic_DNA"/>
</dbReference>
<dbReference type="InterPro" id="IPR010982">
    <property type="entry name" value="Lambda_DNA-bd_dom_sf"/>
</dbReference>
<gene>
    <name evidence="1" type="ORF">BJP25_21345</name>
</gene>
<comment type="caution">
    <text evidence="1">The sequence shown here is derived from an EMBL/GenBank/DDBJ whole genome shotgun (WGS) entry which is preliminary data.</text>
</comment>
<dbReference type="AlphaFoldDB" id="A0A1Q9LKP8"/>
<dbReference type="Pfam" id="PF13560">
    <property type="entry name" value="HTH_31"/>
    <property type="match status" value="1"/>
</dbReference>
<dbReference type="OrthoDB" id="3689729at2"/>
<reference evidence="1 2" key="1">
    <citation type="submission" date="2016-10" db="EMBL/GenBank/DDBJ databases">
        <title>The Draft Genome Sequence of Actinokineospora bangkokensis 44EHWT reveals the biosynthetic pathway of antifungal compounds Thailandins with unusual extender unit butylmalonyl-CoA.</title>
        <authorList>
            <person name="Greule A."/>
            <person name="Intra B."/>
            <person name="Flemming S."/>
            <person name="Rommel M.G."/>
            <person name="Panbangred W."/>
            <person name="Bechthold A."/>
        </authorList>
    </citation>
    <scope>NUCLEOTIDE SEQUENCE [LARGE SCALE GENOMIC DNA]</scope>
    <source>
        <strain evidence="1 2">44EHW</strain>
    </source>
</reference>
<evidence type="ECO:0000313" key="2">
    <source>
        <dbReference type="Proteomes" id="UP000186040"/>
    </source>
</evidence>
<accession>A0A1Q9LKP8</accession>
<proteinExistence type="predicted"/>
<keyword evidence="2" id="KW-1185">Reference proteome</keyword>